<proteinExistence type="predicted"/>
<dbReference type="InterPro" id="IPR022085">
    <property type="entry name" value="OpdG"/>
</dbReference>
<gene>
    <name evidence="1" type="ORF">VHEMI01129</name>
</gene>
<evidence type="ECO:0000313" key="1">
    <source>
        <dbReference type="EMBL" id="CEJ80974.1"/>
    </source>
</evidence>
<sequence>MSRVVLSPNAFRDIDTEGEERFIATLCAAVNGIVEPAVGASAIDILVREQSLEAYTKYKESEERDDGVRDVTNWQRYLWRLLAEAAMALTPGYLGQDVLIHLVQELMLLPKHSLLWINYYGEEHQLELWTVNYENCFGDLPSLMFSLTNSDDSLATRYVRFSSVHARLVGACIANVLDLCPFGSFGYAITRDKAGPGDDDRVLAASQWTFNAGMVLWEICEKRVWNYYSYGPHIWKSWAAVFTRAAAADNRYGNEAREAARQALHHMKDVEKQGIISNVSIVDVFGMRVIADSDEEVDEEEENKE</sequence>
<protein>
    <submittedName>
        <fullName evidence="1">Uncharacterized protein</fullName>
    </submittedName>
</protein>
<dbReference type="AlphaFoldDB" id="A0A0A1T6I5"/>
<dbReference type="Proteomes" id="UP000039046">
    <property type="component" value="Unassembled WGS sequence"/>
</dbReference>
<accession>A0A0A1T6I5</accession>
<keyword evidence="2" id="KW-1185">Reference proteome</keyword>
<dbReference type="Pfam" id="PF12311">
    <property type="entry name" value="DUF3632"/>
    <property type="match status" value="1"/>
</dbReference>
<reference evidence="1 2" key="1">
    <citation type="journal article" date="2015" name="Genome Announc.">
        <title>Draft Genome Sequence and Gene Annotation of the Entomopathogenic Fungus Verticillium hemipterigenum.</title>
        <authorList>
            <person name="Horn F."/>
            <person name="Habel A."/>
            <person name="Scharf D.H."/>
            <person name="Dworschak J."/>
            <person name="Brakhage A.A."/>
            <person name="Guthke R."/>
            <person name="Hertweck C."/>
            <person name="Linde J."/>
        </authorList>
    </citation>
    <scope>NUCLEOTIDE SEQUENCE [LARGE SCALE GENOMIC DNA]</scope>
</reference>
<dbReference type="STRING" id="1531966.A0A0A1T6I5"/>
<dbReference type="EMBL" id="CDHN01000001">
    <property type="protein sequence ID" value="CEJ80974.1"/>
    <property type="molecule type" value="Genomic_DNA"/>
</dbReference>
<organism evidence="1 2">
    <name type="scientific">[Torrubiella] hemipterigena</name>
    <dbReference type="NCBI Taxonomy" id="1531966"/>
    <lineage>
        <taxon>Eukaryota</taxon>
        <taxon>Fungi</taxon>
        <taxon>Dikarya</taxon>
        <taxon>Ascomycota</taxon>
        <taxon>Pezizomycotina</taxon>
        <taxon>Sordariomycetes</taxon>
        <taxon>Hypocreomycetidae</taxon>
        <taxon>Hypocreales</taxon>
        <taxon>Clavicipitaceae</taxon>
        <taxon>Clavicipitaceae incertae sedis</taxon>
        <taxon>'Torrubiella' clade</taxon>
    </lineage>
</organism>
<name>A0A0A1T6I5_9HYPO</name>
<dbReference type="HOGENOM" id="CLU_912717_0_0_1"/>
<dbReference type="OrthoDB" id="3350591at2759"/>
<evidence type="ECO:0000313" key="2">
    <source>
        <dbReference type="Proteomes" id="UP000039046"/>
    </source>
</evidence>